<dbReference type="RefSeq" id="WP_155117189.1">
    <property type="nucleotide sequence ID" value="NZ_JSAN01000114.1"/>
</dbReference>
<accession>A0A0C1JKQ5</accession>
<reference evidence="2 3" key="1">
    <citation type="journal article" date="2014" name="Mol. Biol. Evol.">
        <title>Massive expansion of Ubiquitination-related gene families within the Chlamydiae.</title>
        <authorList>
            <person name="Domman D."/>
            <person name="Collingro A."/>
            <person name="Lagkouvardos I."/>
            <person name="Gehre L."/>
            <person name="Weinmaier T."/>
            <person name="Rattei T."/>
            <person name="Subtil A."/>
            <person name="Horn M."/>
        </authorList>
    </citation>
    <scope>NUCLEOTIDE SEQUENCE [LARGE SCALE GENOMIC DNA]</scope>
    <source>
        <strain evidence="2 3">EI2</strain>
    </source>
</reference>
<proteinExistence type="predicted"/>
<feature type="coiled-coil region" evidence="1">
    <location>
        <begin position="96"/>
        <end position="123"/>
    </location>
</feature>
<evidence type="ECO:0000313" key="2">
    <source>
        <dbReference type="EMBL" id="KIC71141.1"/>
    </source>
</evidence>
<sequence>MIKNVRELAFKGLADLFLLRDHDRVSKLAELSLKKYPNSKFFQKIVKKADRYWETRSLIMQSLEGLAENSNYKEYINEIVDSLVKIQSETIHIEEQNEIQESLKVLEKKIKRFRKLLKKMNQY</sequence>
<gene>
    <name evidence="2" type="ORF">DB44_EQ00070</name>
</gene>
<organism evidence="2 3">
    <name type="scientific">Candidatus Protochlamydia amoebophila</name>
    <dbReference type="NCBI Taxonomy" id="362787"/>
    <lineage>
        <taxon>Bacteria</taxon>
        <taxon>Pseudomonadati</taxon>
        <taxon>Chlamydiota</taxon>
        <taxon>Chlamydiia</taxon>
        <taxon>Parachlamydiales</taxon>
        <taxon>Parachlamydiaceae</taxon>
        <taxon>Candidatus Protochlamydia</taxon>
    </lineage>
</organism>
<protein>
    <submittedName>
        <fullName evidence="2">Uncharacterized protein</fullName>
    </submittedName>
</protein>
<keyword evidence="1" id="KW-0175">Coiled coil</keyword>
<dbReference type="EMBL" id="JSAN01000114">
    <property type="protein sequence ID" value="KIC71141.1"/>
    <property type="molecule type" value="Genomic_DNA"/>
</dbReference>
<evidence type="ECO:0000313" key="3">
    <source>
        <dbReference type="Proteomes" id="UP000031465"/>
    </source>
</evidence>
<evidence type="ECO:0000256" key="1">
    <source>
        <dbReference type="SAM" id="Coils"/>
    </source>
</evidence>
<name>A0A0C1JKQ5_9BACT</name>
<dbReference type="AlphaFoldDB" id="A0A0C1JKQ5"/>
<dbReference type="PATRIC" id="fig|362787.3.peg.1669"/>
<dbReference type="Proteomes" id="UP000031465">
    <property type="component" value="Unassembled WGS sequence"/>
</dbReference>
<comment type="caution">
    <text evidence="2">The sequence shown here is derived from an EMBL/GenBank/DDBJ whole genome shotgun (WGS) entry which is preliminary data.</text>
</comment>